<evidence type="ECO:0000256" key="5">
    <source>
        <dbReference type="ARBA" id="ARBA00022553"/>
    </source>
</evidence>
<feature type="transmembrane region" description="Helical" evidence="15">
    <location>
        <begin position="129"/>
        <end position="153"/>
    </location>
</feature>
<feature type="transmembrane region" description="Helical" evidence="15">
    <location>
        <begin position="411"/>
        <end position="437"/>
    </location>
</feature>
<keyword evidence="3" id="KW-0813">Transport</keyword>
<keyword evidence="9 15" id="KW-0067">ATP-binding</keyword>
<dbReference type="SUPFAM" id="SSF56784">
    <property type="entry name" value="HAD-like"/>
    <property type="match status" value="1"/>
</dbReference>
<dbReference type="NCBIfam" id="TIGR01511">
    <property type="entry name" value="ATPase-IB1_Cu"/>
    <property type="match status" value="1"/>
</dbReference>
<dbReference type="NCBIfam" id="TIGR01494">
    <property type="entry name" value="ATPase_P-type"/>
    <property type="match status" value="2"/>
</dbReference>
<dbReference type="Pfam" id="PF00403">
    <property type="entry name" value="HMA"/>
    <property type="match status" value="1"/>
</dbReference>
<comment type="caution">
    <text evidence="18">The sequence shown here is derived from an EMBL/GenBank/DDBJ whole genome shotgun (WGS) entry which is preliminary data.</text>
</comment>
<keyword evidence="8 15" id="KW-0547">Nucleotide-binding</keyword>
<dbReference type="Gene3D" id="3.40.1110.10">
    <property type="entry name" value="Calcium-transporting ATPase, cytoplasmic domain N"/>
    <property type="match status" value="1"/>
</dbReference>
<keyword evidence="19" id="KW-1185">Reference proteome</keyword>
<dbReference type="RefSeq" id="WP_315649669.1">
    <property type="nucleotide sequence ID" value="NZ_JAVXZY010000002.1"/>
</dbReference>
<keyword evidence="12 15" id="KW-1133">Transmembrane helix</keyword>
<protein>
    <submittedName>
        <fullName evidence="18">Cation-translocating P-type ATPase</fullName>
    </submittedName>
</protein>
<feature type="transmembrane region" description="Helical" evidence="15">
    <location>
        <begin position="198"/>
        <end position="218"/>
    </location>
</feature>
<feature type="transmembrane region" description="Helical" evidence="15">
    <location>
        <begin position="719"/>
        <end position="736"/>
    </location>
</feature>
<evidence type="ECO:0000256" key="15">
    <source>
        <dbReference type="RuleBase" id="RU362081"/>
    </source>
</evidence>
<keyword evidence="4 15" id="KW-1003">Cell membrane</keyword>
<comment type="similarity">
    <text evidence="2 15">Belongs to the cation transport ATPase (P-type) (TC 3.A.3) family. Type IB subfamily.</text>
</comment>
<dbReference type="PROSITE" id="PS50846">
    <property type="entry name" value="HMA_2"/>
    <property type="match status" value="1"/>
</dbReference>
<dbReference type="InterPro" id="IPR023214">
    <property type="entry name" value="HAD_sf"/>
</dbReference>
<keyword evidence="5" id="KW-0597">Phosphoprotein</keyword>
<dbReference type="InterPro" id="IPR023298">
    <property type="entry name" value="ATPase_P-typ_TM_dom_sf"/>
</dbReference>
<dbReference type="InterPro" id="IPR027256">
    <property type="entry name" value="P-typ_ATPase_IB"/>
</dbReference>
<feature type="region of interest" description="Disordered" evidence="16">
    <location>
        <begin position="768"/>
        <end position="791"/>
    </location>
</feature>
<keyword evidence="14 15" id="KW-0472">Membrane</keyword>
<dbReference type="NCBIfam" id="TIGR01525">
    <property type="entry name" value="ATPase-IB_hvy"/>
    <property type="match status" value="1"/>
</dbReference>
<dbReference type="SUPFAM" id="SSF55008">
    <property type="entry name" value="HMA, heavy metal-associated domain"/>
    <property type="match status" value="1"/>
</dbReference>
<feature type="transmembrane region" description="Helical" evidence="15">
    <location>
        <begin position="742"/>
        <end position="760"/>
    </location>
</feature>
<evidence type="ECO:0000256" key="12">
    <source>
        <dbReference type="ARBA" id="ARBA00022989"/>
    </source>
</evidence>
<sequence>MTSAHPQPPVTDTAQASAPRACLDDEAVLASYTRWEQGPQGQRRAVSQLQLSGMHCAACAGIIERALVAQPGVVAAQVNAAAQRLQLCWDPSVARISELLQAIVAKGYDAAPDVAAPARQLREREHRQALWRLFVAAFLMMQVMMLATPIYLAEPGEMSADLRQLLQWGSWVLTLPVMLFSAGPFFKAAWQQLRARRLGMDVPVALGLVVTFVASTGASFEPGGIFGHEVYFDSLTMFVSFLLAGRYLELRARHRVAQSLEAATQRLPEQVERLLADGGVERVSPAQLRVGDLVRVFAGQAFPADGLIEQGQTAADEALLSGEAAAVSKGPGEEAIAGSMNLLAPVLLRLQRVGADTRYEGIVRLMREALTQRPATLRLADRAAGPFLWAVLALALAGALVWYWIEPQRALWVAVSVLIVTCPCALSLAAPSAWLAATGTLARRGVLLARLDVLETLADVDTVVLDKTGTLTEEGLLLSRSWPAAPEPALLLQAAALAAHSRHPVSQALSRLAKVEEADRARWQQVREWPGLGLQAVDAEGRVWRLGAPAWVADADASLASPQTLEPSDLAAAQLAFGQPGQPLLRWRFDEHLRADAAAAIAALHELGLRSLLLSGDAPERAQAMAAQAGVQQARGGISPEGKLAEVRALQAAGHCVLMIGDGINDAPVLAQADASVAMGQGALIARGHADAVLLSGRLMDLALARALSVRTRRVIRQNLAWAAAYNMACIPLALLGLLPPWAAGIGMAASSLFVILNALRLGRPLSDAVPRHEPASPPRGATVSVRARAV</sequence>
<evidence type="ECO:0000256" key="16">
    <source>
        <dbReference type="SAM" id="MobiDB-lite"/>
    </source>
</evidence>
<evidence type="ECO:0000256" key="10">
    <source>
        <dbReference type="ARBA" id="ARBA00022842"/>
    </source>
</evidence>
<dbReference type="Gene3D" id="3.30.70.100">
    <property type="match status" value="1"/>
</dbReference>
<dbReference type="Gene3D" id="1.20.1110.10">
    <property type="entry name" value="Calcium-transporting ATPase, transmembrane domain"/>
    <property type="match status" value="1"/>
</dbReference>
<proteinExistence type="inferred from homology"/>
<evidence type="ECO:0000256" key="2">
    <source>
        <dbReference type="ARBA" id="ARBA00006024"/>
    </source>
</evidence>
<keyword evidence="13" id="KW-0406">Ion transport</keyword>
<evidence type="ECO:0000256" key="8">
    <source>
        <dbReference type="ARBA" id="ARBA00022741"/>
    </source>
</evidence>
<dbReference type="SUPFAM" id="SSF81665">
    <property type="entry name" value="Calcium ATPase, transmembrane domain M"/>
    <property type="match status" value="1"/>
</dbReference>
<keyword evidence="10" id="KW-0460">Magnesium</keyword>
<dbReference type="InterPro" id="IPR001757">
    <property type="entry name" value="P_typ_ATPase"/>
</dbReference>
<reference evidence="18" key="1">
    <citation type="submission" date="2023-09" db="EMBL/GenBank/DDBJ databases">
        <title>Paucibacter sp. APW11 Genome sequencing and assembly.</title>
        <authorList>
            <person name="Kim I."/>
        </authorList>
    </citation>
    <scope>NUCLEOTIDE SEQUENCE</scope>
    <source>
        <strain evidence="18">APW11</strain>
    </source>
</reference>
<dbReference type="EMBL" id="JAVXZY010000002">
    <property type="protein sequence ID" value="MDT8999179.1"/>
    <property type="molecule type" value="Genomic_DNA"/>
</dbReference>
<dbReference type="InterPro" id="IPR008250">
    <property type="entry name" value="ATPase_P-typ_transduc_dom_A_sf"/>
</dbReference>
<dbReference type="InterPro" id="IPR006121">
    <property type="entry name" value="HMA_dom"/>
</dbReference>
<dbReference type="InterPro" id="IPR036163">
    <property type="entry name" value="HMA_dom_sf"/>
</dbReference>
<feature type="transmembrane region" description="Helical" evidence="15">
    <location>
        <begin position="387"/>
        <end position="405"/>
    </location>
</feature>
<dbReference type="PROSITE" id="PS00154">
    <property type="entry name" value="ATPASE_E1_E2"/>
    <property type="match status" value="1"/>
</dbReference>
<dbReference type="Pfam" id="PF00702">
    <property type="entry name" value="Hydrolase"/>
    <property type="match status" value="1"/>
</dbReference>
<accession>A0ABU3P9E9</accession>
<keyword evidence="7 15" id="KW-0479">Metal-binding</keyword>
<dbReference type="CDD" id="cd00371">
    <property type="entry name" value="HMA"/>
    <property type="match status" value="1"/>
</dbReference>
<evidence type="ECO:0000256" key="3">
    <source>
        <dbReference type="ARBA" id="ARBA00022448"/>
    </source>
</evidence>
<comment type="subcellular location">
    <subcellularLocation>
        <location evidence="1">Cell membrane</location>
        <topology evidence="1">Multi-pass membrane protein</topology>
    </subcellularLocation>
</comment>
<name>A0ABU3P9E9_9BURK</name>
<organism evidence="18 19">
    <name type="scientific">Roseateles aquae</name>
    <dbReference type="NCBI Taxonomy" id="3077235"/>
    <lineage>
        <taxon>Bacteria</taxon>
        <taxon>Pseudomonadati</taxon>
        <taxon>Pseudomonadota</taxon>
        <taxon>Betaproteobacteria</taxon>
        <taxon>Burkholderiales</taxon>
        <taxon>Sphaerotilaceae</taxon>
        <taxon>Roseateles</taxon>
    </lineage>
</organism>
<feature type="domain" description="HMA" evidence="17">
    <location>
        <begin position="45"/>
        <end position="111"/>
    </location>
</feature>
<keyword evidence="11" id="KW-1278">Translocase</keyword>
<dbReference type="PANTHER" id="PTHR43520">
    <property type="entry name" value="ATP7, ISOFORM B"/>
    <property type="match status" value="1"/>
</dbReference>
<dbReference type="Proteomes" id="UP001246372">
    <property type="component" value="Unassembled WGS sequence"/>
</dbReference>
<dbReference type="PRINTS" id="PR00119">
    <property type="entry name" value="CATATPASE"/>
</dbReference>
<evidence type="ECO:0000256" key="6">
    <source>
        <dbReference type="ARBA" id="ARBA00022692"/>
    </source>
</evidence>
<dbReference type="InterPro" id="IPR018303">
    <property type="entry name" value="ATPase_P-typ_P_site"/>
</dbReference>
<dbReference type="Pfam" id="PF00122">
    <property type="entry name" value="E1-E2_ATPase"/>
    <property type="match status" value="1"/>
</dbReference>
<evidence type="ECO:0000256" key="11">
    <source>
        <dbReference type="ARBA" id="ARBA00022967"/>
    </source>
</evidence>
<dbReference type="InterPro" id="IPR036412">
    <property type="entry name" value="HAD-like_sf"/>
</dbReference>
<evidence type="ECO:0000259" key="17">
    <source>
        <dbReference type="PROSITE" id="PS50846"/>
    </source>
</evidence>
<dbReference type="Gene3D" id="2.70.150.10">
    <property type="entry name" value="Calcium-transporting ATPase, cytoplasmic transduction domain A"/>
    <property type="match status" value="1"/>
</dbReference>
<dbReference type="InterPro" id="IPR059000">
    <property type="entry name" value="ATPase_P-type_domA"/>
</dbReference>
<evidence type="ECO:0000256" key="4">
    <source>
        <dbReference type="ARBA" id="ARBA00022475"/>
    </source>
</evidence>
<evidence type="ECO:0000313" key="18">
    <source>
        <dbReference type="EMBL" id="MDT8999179.1"/>
    </source>
</evidence>
<feature type="transmembrane region" description="Helical" evidence="15">
    <location>
        <begin position="165"/>
        <end position="186"/>
    </location>
</feature>
<evidence type="ECO:0000256" key="1">
    <source>
        <dbReference type="ARBA" id="ARBA00004651"/>
    </source>
</evidence>
<keyword evidence="6 15" id="KW-0812">Transmembrane</keyword>
<evidence type="ECO:0000313" key="19">
    <source>
        <dbReference type="Proteomes" id="UP001246372"/>
    </source>
</evidence>
<dbReference type="InterPro" id="IPR023299">
    <property type="entry name" value="ATPase_P-typ_cyto_dom_N"/>
</dbReference>
<evidence type="ECO:0000256" key="14">
    <source>
        <dbReference type="ARBA" id="ARBA00023136"/>
    </source>
</evidence>
<evidence type="ECO:0000256" key="7">
    <source>
        <dbReference type="ARBA" id="ARBA00022723"/>
    </source>
</evidence>
<feature type="transmembrane region" description="Helical" evidence="15">
    <location>
        <begin position="230"/>
        <end position="248"/>
    </location>
</feature>
<dbReference type="PANTHER" id="PTHR43520:SF5">
    <property type="entry name" value="CATION-TRANSPORTING P-TYPE ATPASE-RELATED"/>
    <property type="match status" value="1"/>
</dbReference>
<dbReference type="Gene3D" id="3.40.50.1000">
    <property type="entry name" value="HAD superfamily/HAD-like"/>
    <property type="match status" value="1"/>
</dbReference>
<evidence type="ECO:0000256" key="9">
    <source>
        <dbReference type="ARBA" id="ARBA00022840"/>
    </source>
</evidence>
<evidence type="ECO:0000256" key="13">
    <source>
        <dbReference type="ARBA" id="ARBA00023065"/>
    </source>
</evidence>
<dbReference type="SUPFAM" id="SSF81653">
    <property type="entry name" value="Calcium ATPase, transduction domain A"/>
    <property type="match status" value="1"/>
</dbReference>
<gene>
    <name evidence="18" type="ORF">RQP53_07855</name>
</gene>